<name>A0A8S9IX92_BRACR</name>
<feature type="compositionally biased region" description="Polar residues" evidence="1">
    <location>
        <begin position="45"/>
        <end position="56"/>
    </location>
</feature>
<evidence type="ECO:0000313" key="2">
    <source>
        <dbReference type="EMBL" id="KAF2574022.1"/>
    </source>
</evidence>
<dbReference type="AlphaFoldDB" id="A0A8S9IX92"/>
<feature type="region of interest" description="Disordered" evidence="1">
    <location>
        <begin position="33"/>
        <end position="60"/>
    </location>
</feature>
<protein>
    <submittedName>
        <fullName evidence="2">Uncharacterized protein</fullName>
    </submittedName>
</protein>
<sequence length="213" mass="24538">MSVSISLRKLYIVKRCLHKYRLSQGNRHVSKSATDKLEYGKRTTEGPSSIATQRPSIHTARSLRSNRARAKLGRYVATELSPKLGRYISGTSGKLGFSYFPNLNGNQQCKFWFPHPVDLSAQAGHRPMDPRWKGLRFLGSPLEGTPVPRYEVLRVWSPGPPPSPGKWKTYDKENLPYFRIWKSLTYSNRLRPVLRRLYKGNLNPKARDRHFKT</sequence>
<proteinExistence type="predicted"/>
<accession>A0A8S9IX92</accession>
<reference evidence="2" key="1">
    <citation type="submission" date="2019-12" db="EMBL/GenBank/DDBJ databases">
        <title>Genome sequencing and annotation of Brassica cretica.</title>
        <authorList>
            <person name="Studholme D.J."/>
            <person name="Sarris P.F."/>
        </authorList>
    </citation>
    <scope>NUCLEOTIDE SEQUENCE</scope>
    <source>
        <strain evidence="2">PFS-102/07</strain>
        <tissue evidence="2">Leaf</tissue>
    </source>
</reference>
<feature type="compositionally biased region" description="Basic and acidic residues" evidence="1">
    <location>
        <begin position="33"/>
        <end position="44"/>
    </location>
</feature>
<gene>
    <name evidence="2" type="ORF">F2Q70_00002708</name>
</gene>
<comment type="caution">
    <text evidence="2">The sequence shown here is derived from an EMBL/GenBank/DDBJ whole genome shotgun (WGS) entry which is preliminary data.</text>
</comment>
<evidence type="ECO:0000256" key="1">
    <source>
        <dbReference type="SAM" id="MobiDB-lite"/>
    </source>
</evidence>
<dbReference type="EMBL" id="QGKY02001015">
    <property type="protein sequence ID" value="KAF2574022.1"/>
    <property type="molecule type" value="Genomic_DNA"/>
</dbReference>
<organism evidence="2">
    <name type="scientific">Brassica cretica</name>
    <name type="common">Mustard</name>
    <dbReference type="NCBI Taxonomy" id="69181"/>
    <lineage>
        <taxon>Eukaryota</taxon>
        <taxon>Viridiplantae</taxon>
        <taxon>Streptophyta</taxon>
        <taxon>Embryophyta</taxon>
        <taxon>Tracheophyta</taxon>
        <taxon>Spermatophyta</taxon>
        <taxon>Magnoliopsida</taxon>
        <taxon>eudicotyledons</taxon>
        <taxon>Gunneridae</taxon>
        <taxon>Pentapetalae</taxon>
        <taxon>rosids</taxon>
        <taxon>malvids</taxon>
        <taxon>Brassicales</taxon>
        <taxon>Brassicaceae</taxon>
        <taxon>Brassiceae</taxon>
        <taxon>Brassica</taxon>
    </lineage>
</organism>